<proteinExistence type="predicted"/>
<keyword evidence="2" id="KW-1185">Reference proteome</keyword>
<dbReference type="STRING" id="640132.Srot_0078"/>
<evidence type="ECO:0000313" key="1">
    <source>
        <dbReference type="EMBL" id="ADG96571.1"/>
    </source>
</evidence>
<dbReference type="KEGG" id="srt:Srot_0078"/>
<dbReference type="Proteomes" id="UP000002247">
    <property type="component" value="Chromosome"/>
</dbReference>
<dbReference type="RefSeq" id="WP_013137027.1">
    <property type="nucleotide sequence ID" value="NC_014168.1"/>
</dbReference>
<gene>
    <name evidence="1" type="ordered locus">Srot_0078</name>
</gene>
<evidence type="ECO:0000313" key="2">
    <source>
        <dbReference type="Proteomes" id="UP000002247"/>
    </source>
</evidence>
<organism evidence="1 2">
    <name type="scientific">Segniliparus rotundus (strain ATCC BAA-972 / CDC 1076 / CIP 108378 / DSM 44985 / JCM 13578)</name>
    <dbReference type="NCBI Taxonomy" id="640132"/>
    <lineage>
        <taxon>Bacteria</taxon>
        <taxon>Bacillati</taxon>
        <taxon>Actinomycetota</taxon>
        <taxon>Actinomycetes</taxon>
        <taxon>Mycobacteriales</taxon>
        <taxon>Segniliparaceae</taxon>
        <taxon>Segniliparus</taxon>
    </lineage>
</organism>
<protein>
    <submittedName>
        <fullName evidence="1">Uncharacterized protein</fullName>
    </submittedName>
</protein>
<reference evidence="1 2" key="1">
    <citation type="journal article" date="2010" name="Stand. Genomic Sci.">
        <title>Complete genome sequence of Segniliparus rotundus type strain (CDC 1076).</title>
        <authorList>
            <person name="Sikorski J."/>
            <person name="Lapidus A."/>
            <person name="Copeland A."/>
            <person name="Misra M."/>
            <person name="Glavina Del Rio T."/>
            <person name="Nolan M."/>
            <person name="Lucas S."/>
            <person name="Chen F."/>
            <person name="Tice H."/>
            <person name="Cheng J.F."/>
            <person name="Jando M."/>
            <person name="Schneider S."/>
            <person name="Bruce D."/>
            <person name="Goodwin L."/>
            <person name="Pitluck S."/>
            <person name="Liolios K."/>
            <person name="Mikhailova N."/>
            <person name="Pati A."/>
            <person name="Ivanova N."/>
            <person name="Mavromatis K."/>
            <person name="Chen A."/>
            <person name="Palaniappan K."/>
            <person name="Chertkov O."/>
            <person name="Land M."/>
            <person name="Hauser L."/>
            <person name="Chang Y.J."/>
            <person name="Jeffries C.D."/>
            <person name="Brettin T."/>
            <person name="Detter J.C."/>
            <person name="Han C."/>
            <person name="Rohde M."/>
            <person name="Goker M."/>
            <person name="Bristow J."/>
            <person name="Eisen J.A."/>
            <person name="Markowitz V."/>
            <person name="Hugenholtz P."/>
            <person name="Kyrpides N.C."/>
            <person name="Klenk H.P."/>
        </authorList>
    </citation>
    <scope>NUCLEOTIDE SEQUENCE [LARGE SCALE GENOMIC DNA]</scope>
    <source>
        <strain evidence="2">ATCC BAA-972 / CDC 1076 / CIP 108378 / DSM 44985 / JCM 13578</strain>
    </source>
</reference>
<accession>D6Z9P4</accession>
<name>D6Z9P4_SEGRD</name>
<dbReference type="AlphaFoldDB" id="D6Z9P4"/>
<dbReference type="HOGENOM" id="CLU_2540681_0_0_11"/>
<dbReference type="EMBL" id="CP001958">
    <property type="protein sequence ID" value="ADG96571.1"/>
    <property type="molecule type" value="Genomic_DNA"/>
</dbReference>
<sequence length="83" mass="9414">MDDEEEVKALEAACRAVPLASGAVLDLRLFAKEIAEHLFAEGCRKRAERVEREFPERFLAVPDKLLGGWSQPCEVVDKRSEER</sequence>